<evidence type="ECO:0000313" key="10">
    <source>
        <dbReference type="Proteomes" id="UP000307841"/>
    </source>
</evidence>
<protein>
    <submittedName>
        <fullName evidence="9">FtsX-like permease family protein</fullName>
    </submittedName>
</protein>
<keyword evidence="4 7" id="KW-1133">Transmembrane helix</keyword>
<sequence length="860" mass="96356">MNNGLTRLSFRMIWAKKKRLLLSSLGATFGIALLVSLIALYGNLTYTLEMQKYEKFGPTDLMVGYRGYKSDKVVTDEHIMKLNNITGIEKTGQALINFPLDFPDNRVELKKMMLSAIDDSKLTLEHFRLNSRLAKEEVALSSALASRFKVQVNDVITLPMPQRGEVELRVSNIIDFPVGESGAPEFAYISADKFSELYGMKFTPNLVLVDIKQDYDKNKVISAIKNLVDSDLEIDKVEPLEEEKKNIESLKVLSYAIGMMAILAGAMFVLSNFLLSIRERYQELATLRAVGASKFQIYGIVLREASIIACSATIFGYLVGTIAASVLSSGVNKWMGIDSRGFFVPWFECALAAFAGCLFIFLIALFPARRAAKVHPIALVRDSKKQQTEISKRMKAVILLCICLSIVLLLVGFTFTAPDSDGVNILCKFAGGLLATTSIFLSISFWVKAILNMVSRLVQRAGGSVSILAIKNLIAERKQSGLTIFVLALAPTLFLSISGFMSSYQVNLEAQLKEQFLTEFRMKNILETSSDLHYNFAHEIEKIPGVSFVIPVSYVERAKIKDFDYSQTNQKWLQSKQQSTESEMRIEYKLVDLKKMMNQGWLPKVSGDLTNQIFVTKEYANNLGIKSGDTLTVEREGRNAQLMVAGIVDRLPMIPAEFSDVILVDWGQNVVNKPYSSQGDLVVESILIQPEVGRKEAVAEHMKQLLSQNQDLRFVHFDEAVEEIRKQVWQRMAILTVATGIIWLVGLLGGMTTLSANFLAKRREYAILRAIAITPRQLTKIVLIQGCTLGIMSFMLGSFLGYFLGFIFVKSFQLDFIISWDVMTGLLFGSFMLFLLALIQPWRFSVKLGKEKITKALFLE</sequence>
<organism evidence="9 10">
    <name type="scientific">Brevibacillus antibioticus</name>
    <dbReference type="NCBI Taxonomy" id="2570228"/>
    <lineage>
        <taxon>Bacteria</taxon>
        <taxon>Bacillati</taxon>
        <taxon>Bacillota</taxon>
        <taxon>Bacilli</taxon>
        <taxon>Bacillales</taxon>
        <taxon>Paenibacillaceae</taxon>
        <taxon>Brevibacillus</taxon>
    </lineage>
</organism>
<comment type="similarity">
    <text evidence="6">Belongs to the ABC-4 integral membrane protein family.</text>
</comment>
<feature type="transmembrane region" description="Helical" evidence="7">
    <location>
        <begin position="396"/>
        <end position="417"/>
    </location>
</feature>
<dbReference type="RefSeq" id="WP_137030146.1">
    <property type="nucleotide sequence ID" value="NZ_SZNK01000001.1"/>
</dbReference>
<proteinExistence type="inferred from homology"/>
<comment type="subcellular location">
    <subcellularLocation>
        <location evidence="1">Cell membrane</location>
        <topology evidence="1">Multi-pass membrane protein</topology>
    </subcellularLocation>
</comment>
<dbReference type="GO" id="GO:0022857">
    <property type="term" value="F:transmembrane transporter activity"/>
    <property type="evidence" value="ECO:0007669"/>
    <property type="project" value="TreeGrafter"/>
</dbReference>
<evidence type="ECO:0000256" key="7">
    <source>
        <dbReference type="SAM" id="Phobius"/>
    </source>
</evidence>
<name>A0A4U2Y807_9BACL</name>
<comment type="caution">
    <text evidence="9">The sequence shown here is derived from an EMBL/GenBank/DDBJ whole genome shotgun (WGS) entry which is preliminary data.</text>
</comment>
<evidence type="ECO:0000256" key="2">
    <source>
        <dbReference type="ARBA" id="ARBA00022475"/>
    </source>
</evidence>
<evidence type="ECO:0000256" key="3">
    <source>
        <dbReference type="ARBA" id="ARBA00022692"/>
    </source>
</evidence>
<dbReference type="GO" id="GO:0005886">
    <property type="term" value="C:plasma membrane"/>
    <property type="evidence" value="ECO:0007669"/>
    <property type="project" value="UniProtKB-SubCell"/>
</dbReference>
<feature type="transmembrane region" description="Helical" evidence="7">
    <location>
        <begin position="295"/>
        <end position="323"/>
    </location>
</feature>
<evidence type="ECO:0000313" key="9">
    <source>
        <dbReference type="EMBL" id="TKI56727.1"/>
    </source>
</evidence>
<evidence type="ECO:0000256" key="1">
    <source>
        <dbReference type="ARBA" id="ARBA00004651"/>
    </source>
</evidence>
<dbReference type="OrthoDB" id="2425574at2"/>
<evidence type="ECO:0000256" key="4">
    <source>
        <dbReference type="ARBA" id="ARBA00022989"/>
    </source>
</evidence>
<feature type="domain" description="ABC3 transporter permease C-terminal" evidence="8">
    <location>
        <begin position="257"/>
        <end position="376"/>
    </location>
</feature>
<dbReference type="Proteomes" id="UP000307841">
    <property type="component" value="Unassembled WGS sequence"/>
</dbReference>
<evidence type="ECO:0000256" key="6">
    <source>
        <dbReference type="ARBA" id="ARBA00038076"/>
    </source>
</evidence>
<feature type="transmembrane region" description="Helical" evidence="7">
    <location>
        <begin position="429"/>
        <end position="451"/>
    </location>
</feature>
<keyword evidence="3 7" id="KW-0812">Transmembrane</keyword>
<feature type="transmembrane region" description="Helical" evidence="7">
    <location>
        <begin position="816"/>
        <end position="839"/>
    </location>
</feature>
<feature type="transmembrane region" description="Helical" evidence="7">
    <location>
        <begin position="252"/>
        <end position="275"/>
    </location>
</feature>
<dbReference type="Pfam" id="PF02687">
    <property type="entry name" value="FtsX"/>
    <property type="match status" value="2"/>
</dbReference>
<feature type="transmembrane region" description="Helical" evidence="7">
    <location>
        <begin position="732"/>
        <end position="760"/>
    </location>
</feature>
<keyword evidence="10" id="KW-1185">Reference proteome</keyword>
<feature type="transmembrane region" description="Helical" evidence="7">
    <location>
        <begin position="481"/>
        <end position="501"/>
    </location>
</feature>
<dbReference type="PANTHER" id="PTHR30572:SF4">
    <property type="entry name" value="ABC TRANSPORTER PERMEASE YTRF"/>
    <property type="match status" value="1"/>
</dbReference>
<feature type="transmembrane region" description="Helical" evidence="7">
    <location>
        <begin position="343"/>
        <end position="366"/>
    </location>
</feature>
<dbReference type="InterPro" id="IPR003838">
    <property type="entry name" value="ABC3_permease_C"/>
</dbReference>
<feature type="domain" description="ABC3 transporter permease C-terminal" evidence="8">
    <location>
        <begin position="738"/>
        <end position="847"/>
    </location>
</feature>
<reference evidence="9 10" key="1">
    <citation type="submission" date="2019-04" db="EMBL/GenBank/DDBJ databases">
        <title>Whole genome sequencing of Brevibacillus sp. TGS2-1.</title>
        <authorList>
            <person name="Choi A."/>
        </authorList>
    </citation>
    <scope>NUCLEOTIDE SEQUENCE [LARGE SCALE GENOMIC DNA]</scope>
    <source>
        <strain evidence="9 10">TGS2-1</strain>
    </source>
</reference>
<keyword evidence="2" id="KW-1003">Cell membrane</keyword>
<dbReference type="InterPro" id="IPR050250">
    <property type="entry name" value="Macrolide_Exporter_MacB"/>
</dbReference>
<feature type="transmembrane region" description="Helical" evidence="7">
    <location>
        <begin position="781"/>
        <end position="804"/>
    </location>
</feature>
<evidence type="ECO:0000256" key="5">
    <source>
        <dbReference type="ARBA" id="ARBA00023136"/>
    </source>
</evidence>
<dbReference type="EMBL" id="SZNK01000001">
    <property type="protein sequence ID" value="TKI56727.1"/>
    <property type="molecule type" value="Genomic_DNA"/>
</dbReference>
<accession>A0A4U2Y807</accession>
<dbReference type="PANTHER" id="PTHR30572">
    <property type="entry name" value="MEMBRANE COMPONENT OF TRANSPORTER-RELATED"/>
    <property type="match status" value="1"/>
</dbReference>
<gene>
    <name evidence="9" type="ORF">E8L90_15320</name>
</gene>
<evidence type="ECO:0000259" key="8">
    <source>
        <dbReference type="Pfam" id="PF02687"/>
    </source>
</evidence>
<keyword evidence="5 7" id="KW-0472">Membrane</keyword>
<dbReference type="AlphaFoldDB" id="A0A4U2Y807"/>
<feature type="transmembrane region" description="Helical" evidence="7">
    <location>
        <begin position="20"/>
        <end position="42"/>
    </location>
</feature>